<name>W2JC53_PHYNI</name>
<dbReference type="PANTHER" id="PTHR46586">
    <property type="entry name" value="ANKYRIN REPEAT-CONTAINING PROTEIN"/>
    <property type="match status" value="1"/>
</dbReference>
<dbReference type="Proteomes" id="UP000053864">
    <property type="component" value="Unassembled WGS sequence"/>
</dbReference>
<dbReference type="PANTHER" id="PTHR46586:SF3">
    <property type="entry name" value="ANKYRIN REPEAT-CONTAINING PROTEIN"/>
    <property type="match status" value="1"/>
</dbReference>
<accession>W2JC53</accession>
<gene>
    <name evidence="1" type="ORF">L916_05633</name>
</gene>
<reference evidence="1 2" key="1">
    <citation type="submission" date="2013-11" db="EMBL/GenBank/DDBJ databases">
        <title>The Genome Sequence of Phytophthora parasitica CJ05E6.</title>
        <authorList>
            <consortium name="The Broad Institute Genomics Platform"/>
            <person name="Russ C."/>
            <person name="Tyler B."/>
            <person name="Panabieres F."/>
            <person name="Shan W."/>
            <person name="Tripathy S."/>
            <person name="Grunwald N."/>
            <person name="Machado M."/>
            <person name="Johnson C.S."/>
            <person name="Arredondo F."/>
            <person name="Hong C."/>
            <person name="Coffey M."/>
            <person name="Young S.K."/>
            <person name="Zeng Q."/>
            <person name="Gargeya S."/>
            <person name="Fitzgerald M."/>
            <person name="Abouelleil A."/>
            <person name="Alvarado L."/>
            <person name="Chapman S.B."/>
            <person name="Gainer-Dewar J."/>
            <person name="Goldberg J."/>
            <person name="Griggs A."/>
            <person name="Gujja S."/>
            <person name="Hansen M."/>
            <person name="Howarth C."/>
            <person name="Imamovic A."/>
            <person name="Ireland A."/>
            <person name="Larimer J."/>
            <person name="McCowan C."/>
            <person name="Murphy C."/>
            <person name="Pearson M."/>
            <person name="Poon T.W."/>
            <person name="Priest M."/>
            <person name="Roberts A."/>
            <person name="Saif S."/>
            <person name="Shea T."/>
            <person name="Sykes S."/>
            <person name="Wortman J."/>
            <person name="Nusbaum C."/>
            <person name="Birren B."/>
        </authorList>
    </citation>
    <scope>NUCLEOTIDE SEQUENCE [LARGE SCALE GENOMIC DNA]</scope>
    <source>
        <strain evidence="1 2">CJ05E6</strain>
    </source>
</reference>
<evidence type="ECO:0000313" key="1">
    <source>
        <dbReference type="EMBL" id="ETL43984.1"/>
    </source>
</evidence>
<evidence type="ECO:0000313" key="2">
    <source>
        <dbReference type="Proteomes" id="UP000053864"/>
    </source>
</evidence>
<protein>
    <submittedName>
        <fullName evidence="1">Uncharacterized protein</fullName>
    </submittedName>
</protein>
<dbReference type="EMBL" id="KI672034">
    <property type="protein sequence ID" value="ETL43984.1"/>
    <property type="molecule type" value="Genomic_DNA"/>
</dbReference>
<dbReference type="Gene3D" id="1.25.40.20">
    <property type="entry name" value="Ankyrin repeat-containing domain"/>
    <property type="match status" value="1"/>
</dbReference>
<organism evidence="1 2">
    <name type="scientific">Phytophthora nicotianae</name>
    <name type="common">Potato buckeye rot agent</name>
    <name type="synonym">Phytophthora parasitica</name>
    <dbReference type="NCBI Taxonomy" id="4792"/>
    <lineage>
        <taxon>Eukaryota</taxon>
        <taxon>Sar</taxon>
        <taxon>Stramenopiles</taxon>
        <taxon>Oomycota</taxon>
        <taxon>Peronosporomycetes</taxon>
        <taxon>Peronosporales</taxon>
        <taxon>Peronosporaceae</taxon>
        <taxon>Phytophthora</taxon>
    </lineage>
</organism>
<dbReference type="SUPFAM" id="SSF48403">
    <property type="entry name" value="Ankyrin repeat"/>
    <property type="match status" value="1"/>
</dbReference>
<dbReference type="InterPro" id="IPR002110">
    <property type="entry name" value="Ankyrin_rpt"/>
</dbReference>
<sequence length="302" mass="34185">MVSSRTPLLTCVSVVWRERQEALGLLPHVAALISAYLDSSQLWNIPQALDYGYLHLLQRLGATSRRLRPLSNRGCFLSAAQRGNIALLQWLAAYDPDFNGYGGILDHAAEHGQLEVVKWLDKNILDLQASTKAMDLAAAHGHLKVVQWLHYNRSEGCSHHAIDEAGARGHVEVVEWLATNRNEGGTKYAMNFAVWYGNSRMVHWLYEHRSEGCSIHAMVFAAKRGDLELLKWLFGHKEELLASDAEDNSPLIMDHARSGIRTSRRGPVATRKYYWWMFHGRNEWRGAWGILGDRKVLARAPL</sequence>
<dbReference type="InterPro" id="IPR036770">
    <property type="entry name" value="Ankyrin_rpt-contain_sf"/>
</dbReference>
<dbReference type="VEuPathDB" id="FungiDB:PPTG_10416"/>
<proteinExistence type="predicted"/>
<dbReference type="AlphaFoldDB" id="W2JC53"/>
<dbReference type="Pfam" id="PF12796">
    <property type="entry name" value="Ank_2"/>
    <property type="match status" value="1"/>
</dbReference>
<dbReference type="InterPro" id="IPR052050">
    <property type="entry name" value="SecEffector_AnkRepeat"/>
</dbReference>